<dbReference type="EMBL" id="JANRMI010000001">
    <property type="protein sequence ID" value="MDG0815364.1"/>
    <property type="molecule type" value="Genomic_DNA"/>
</dbReference>
<sequence>MVDLKKIQTLDQLIPQQPGKVKQPALDGTGPSFKETLDNLGGMKPQNVGQINPQGLVKPADGVKFSNHAIERMKTRGISYSPEDITKLSDAISRAAAKGSKDSLVLMNDSALIVSVKNNTVVTVMDKNALKENVFTNIDSTVVL</sequence>
<dbReference type="InterPro" id="IPR013367">
    <property type="entry name" value="Flagellar_put"/>
</dbReference>
<gene>
    <name evidence="1" type="ORF">NWE73_03255</name>
</gene>
<name>A0ABT6DFT9_9BACT</name>
<evidence type="ECO:0000313" key="2">
    <source>
        <dbReference type="Proteomes" id="UP001152321"/>
    </source>
</evidence>
<evidence type="ECO:0008006" key="3">
    <source>
        <dbReference type="Google" id="ProtNLM"/>
    </source>
</evidence>
<proteinExistence type="predicted"/>
<dbReference type="NCBIfam" id="TIGR02530">
    <property type="entry name" value="flg_new"/>
    <property type="match status" value="1"/>
</dbReference>
<keyword evidence="2" id="KW-1185">Reference proteome</keyword>
<evidence type="ECO:0000313" key="1">
    <source>
        <dbReference type="EMBL" id="MDG0815364.1"/>
    </source>
</evidence>
<dbReference type="Proteomes" id="UP001152321">
    <property type="component" value="Unassembled WGS sequence"/>
</dbReference>
<dbReference type="Pfam" id="PF12611">
    <property type="entry name" value="Flagellar_put"/>
    <property type="match status" value="1"/>
</dbReference>
<organism evidence="1 2">
    <name type="scientific">Bdellovibrio svalbardensis</name>
    <dbReference type="NCBI Taxonomy" id="2972972"/>
    <lineage>
        <taxon>Bacteria</taxon>
        <taxon>Pseudomonadati</taxon>
        <taxon>Bdellovibrionota</taxon>
        <taxon>Bdellovibrionia</taxon>
        <taxon>Bdellovibrionales</taxon>
        <taxon>Pseudobdellovibrionaceae</taxon>
        <taxon>Bdellovibrio</taxon>
    </lineage>
</organism>
<comment type="caution">
    <text evidence="1">The sequence shown here is derived from an EMBL/GenBank/DDBJ whole genome shotgun (WGS) entry which is preliminary data.</text>
</comment>
<protein>
    <recommendedName>
        <fullName evidence="3">Flagellar protein</fullName>
    </recommendedName>
</protein>
<accession>A0ABT6DFT9</accession>
<dbReference type="RefSeq" id="WP_277576840.1">
    <property type="nucleotide sequence ID" value="NZ_JANRMI010000001.1"/>
</dbReference>
<reference evidence="1" key="1">
    <citation type="submission" date="2022-08" db="EMBL/GenBank/DDBJ databases">
        <title>Novel Bdellovibrio Species Isolated from Svalbard: Designation Bdellovibrio svalbardensis.</title>
        <authorList>
            <person name="Mitchell R.J."/>
            <person name="Choi S.Y."/>
        </authorList>
    </citation>
    <scope>NUCLEOTIDE SEQUENCE</scope>
    <source>
        <strain evidence="1">PAP01</strain>
    </source>
</reference>